<comment type="similarity">
    <text evidence="2 6">Belongs to the drug/metabolite transporter (DMT) superfamily. Plant drug/metabolite exporter (P-DME) (TC 2.A.7.4) family.</text>
</comment>
<dbReference type="InterPro" id="IPR030184">
    <property type="entry name" value="WAT1-related"/>
</dbReference>
<comment type="subcellular location">
    <subcellularLocation>
        <location evidence="1 6">Membrane</location>
        <topology evidence="1 6">Multi-pass membrane protein</topology>
    </subcellularLocation>
</comment>
<dbReference type="Pfam" id="PF00892">
    <property type="entry name" value="EamA"/>
    <property type="match status" value="2"/>
</dbReference>
<dbReference type="InterPro" id="IPR037185">
    <property type="entry name" value="EmrE-like"/>
</dbReference>
<keyword evidence="3 6" id="KW-0812">Transmembrane</keyword>
<keyword evidence="5 6" id="KW-0472">Membrane</keyword>
<evidence type="ECO:0000256" key="3">
    <source>
        <dbReference type="ARBA" id="ARBA00022692"/>
    </source>
</evidence>
<feature type="transmembrane region" description="Helical" evidence="6">
    <location>
        <begin position="306"/>
        <end position="326"/>
    </location>
</feature>
<evidence type="ECO:0000313" key="9">
    <source>
        <dbReference type="Proteomes" id="UP000325315"/>
    </source>
</evidence>
<dbReference type="AlphaFoldDB" id="A0A5B6VQI6"/>
<protein>
    <recommendedName>
        <fullName evidence="6">WAT1-related protein</fullName>
    </recommendedName>
</protein>
<feature type="transmembrane region" description="Helical" evidence="6">
    <location>
        <begin position="139"/>
        <end position="157"/>
    </location>
</feature>
<name>A0A5B6VQI6_9ROSI</name>
<proteinExistence type="inferred from homology"/>
<evidence type="ECO:0000256" key="2">
    <source>
        <dbReference type="ARBA" id="ARBA00007635"/>
    </source>
</evidence>
<sequence>MLRKIINCCGQWSFVIAMVAVNFAFAITNALFKMTLNEGMNGVIILIYRHTISVICLTPIAFFRERKSRPKLTPSIMCQLFFNALIGLVLTQYFFLLGLQYTSPTFTCAFLNIVPAITLVLALPFRLEKVNIGNKSGKAKVVGTLVCIGGAMVLTLYKGRTLVGSSNSSDNNTKVVATKKKDRWGIGPIFPMAGAVCFSSWFLLQSRIGKVYPCKYSSTAFMSLFSAFQSTILGLLTEREFTKWILKDELEVTTVIIAGIVASGLCYVGMSWCVEHKGPVFTSAFSPLVQIFVAMFDFSFLHGKIYLGSVIGSILIVIGLYILLWGRNSEAQEMKQPQEGEEKDCNVRSQV</sequence>
<feature type="domain" description="EamA" evidence="7">
    <location>
        <begin position="15"/>
        <end position="155"/>
    </location>
</feature>
<reference evidence="9" key="1">
    <citation type="journal article" date="2019" name="Plant Biotechnol. J.">
        <title>Genome sequencing of the Australian wild diploid species Gossypium australe highlights disease resistance and delayed gland morphogenesis.</title>
        <authorList>
            <person name="Cai Y."/>
            <person name="Cai X."/>
            <person name="Wang Q."/>
            <person name="Wang P."/>
            <person name="Zhang Y."/>
            <person name="Cai C."/>
            <person name="Xu Y."/>
            <person name="Wang K."/>
            <person name="Zhou Z."/>
            <person name="Wang C."/>
            <person name="Geng S."/>
            <person name="Li B."/>
            <person name="Dong Q."/>
            <person name="Hou Y."/>
            <person name="Wang H."/>
            <person name="Ai P."/>
            <person name="Liu Z."/>
            <person name="Yi F."/>
            <person name="Sun M."/>
            <person name="An G."/>
            <person name="Cheng J."/>
            <person name="Zhang Y."/>
            <person name="Shi Q."/>
            <person name="Xie Y."/>
            <person name="Shi X."/>
            <person name="Chang Y."/>
            <person name="Huang F."/>
            <person name="Chen Y."/>
            <person name="Hong S."/>
            <person name="Mi L."/>
            <person name="Sun Q."/>
            <person name="Zhang L."/>
            <person name="Zhou B."/>
            <person name="Peng R."/>
            <person name="Zhang X."/>
            <person name="Liu F."/>
        </authorList>
    </citation>
    <scope>NUCLEOTIDE SEQUENCE [LARGE SCALE GENOMIC DNA]</scope>
    <source>
        <strain evidence="9">cv. PA1801</strain>
    </source>
</reference>
<keyword evidence="4 6" id="KW-1133">Transmembrane helix</keyword>
<keyword evidence="9" id="KW-1185">Reference proteome</keyword>
<feature type="transmembrane region" description="Helical" evidence="6">
    <location>
        <begin position="256"/>
        <end position="274"/>
    </location>
</feature>
<dbReference type="GO" id="GO:0016020">
    <property type="term" value="C:membrane"/>
    <property type="evidence" value="ECO:0007669"/>
    <property type="project" value="UniProtKB-SubCell"/>
</dbReference>
<organism evidence="8 9">
    <name type="scientific">Gossypium australe</name>
    <dbReference type="NCBI Taxonomy" id="47621"/>
    <lineage>
        <taxon>Eukaryota</taxon>
        <taxon>Viridiplantae</taxon>
        <taxon>Streptophyta</taxon>
        <taxon>Embryophyta</taxon>
        <taxon>Tracheophyta</taxon>
        <taxon>Spermatophyta</taxon>
        <taxon>Magnoliopsida</taxon>
        <taxon>eudicotyledons</taxon>
        <taxon>Gunneridae</taxon>
        <taxon>Pentapetalae</taxon>
        <taxon>rosids</taxon>
        <taxon>malvids</taxon>
        <taxon>Malvales</taxon>
        <taxon>Malvaceae</taxon>
        <taxon>Malvoideae</taxon>
        <taxon>Gossypium</taxon>
    </lineage>
</organism>
<dbReference type="SUPFAM" id="SSF103481">
    <property type="entry name" value="Multidrug resistance efflux transporter EmrE"/>
    <property type="match status" value="2"/>
</dbReference>
<evidence type="ECO:0000256" key="5">
    <source>
        <dbReference type="ARBA" id="ARBA00023136"/>
    </source>
</evidence>
<dbReference type="PANTHER" id="PTHR31218">
    <property type="entry name" value="WAT1-RELATED PROTEIN"/>
    <property type="match status" value="1"/>
</dbReference>
<evidence type="ECO:0000256" key="4">
    <source>
        <dbReference type="ARBA" id="ARBA00022989"/>
    </source>
</evidence>
<evidence type="ECO:0000256" key="6">
    <source>
        <dbReference type="RuleBase" id="RU363077"/>
    </source>
</evidence>
<feature type="transmembrane region" description="Helical" evidence="6">
    <location>
        <begin position="281"/>
        <end position="300"/>
    </location>
</feature>
<evidence type="ECO:0000259" key="7">
    <source>
        <dbReference type="Pfam" id="PF00892"/>
    </source>
</evidence>
<feature type="domain" description="EamA" evidence="7">
    <location>
        <begin position="187"/>
        <end position="324"/>
    </location>
</feature>
<accession>A0A5B6VQI6</accession>
<comment type="caution">
    <text evidence="8">The sequence shown here is derived from an EMBL/GenBank/DDBJ whole genome shotgun (WGS) entry which is preliminary data.</text>
</comment>
<evidence type="ECO:0000256" key="1">
    <source>
        <dbReference type="ARBA" id="ARBA00004141"/>
    </source>
</evidence>
<feature type="transmembrane region" description="Helical" evidence="6">
    <location>
        <begin position="216"/>
        <end position="236"/>
    </location>
</feature>
<feature type="transmembrane region" description="Helical" evidence="6">
    <location>
        <begin position="44"/>
        <end position="63"/>
    </location>
</feature>
<dbReference type="OrthoDB" id="974636at2759"/>
<feature type="transmembrane region" description="Helical" evidence="6">
    <location>
        <begin position="75"/>
        <end position="97"/>
    </location>
</feature>
<gene>
    <name evidence="8" type="ORF">EPI10_017089</name>
</gene>
<feature type="transmembrane region" description="Helical" evidence="6">
    <location>
        <begin position="12"/>
        <end position="32"/>
    </location>
</feature>
<feature type="transmembrane region" description="Helical" evidence="6">
    <location>
        <begin position="184"/>
        <end position="204"/>
    </location>
</feature>
<feature type="transmembrane region" description="Helical" evidence="6">
    <location>
        <begin position="109"/>
        <end position="127"/>
    </location>
</feature>
<dbReference type="Proteomes" id="UP000325315">
    <property type="component" value="Unassembled WGS sequence"/>
</dbReference>
<dbReference type="EMBL" id="SMMG02000006">
    <property type="protein sequence ID" value="KAA3471476.1"/>
    <property type="molecule type" value="Genomic_DNA"/>
</dbReference>
<evidence type="ECO:0000313" key="8">
    <source>
        <dbReference type="EMBL" id="KAA3471476.1"/>
    </source>
</evidence>
<dbReference type="GO" id="GO:0022857">
    <property type="term" value="F:transmembrane transporter activity"/>
    <property type="evidence" value="ECO:0007669"/>
    <property type="project" value="InterPro"/>
</dbReference>
<dbReference type="InterPro" id="IPR000620">
    <property type="entry name" value="EamA_dom"/>
</dbReference>